<evidence type="ECO:0000313" key="4">
    <source>
        <dbReference type="Proteomes" id="UP000016638"/>
    </source>
</evidence>
<evidence type="ECO:0000256" key="1">
    <source>
        <dbReference type="ARBA" id="ARBA00007435"/>
    </source>
</evidence>
<dbReference type="Pfam" id="PF01541">
    <property type="entry name" value="GIY-YIG"/>
    <property type="match status" value="1"/>
</dbReference>
<dbReference type="InterPro" id="IPR050190">
    <property type="entry name" value="UPF0213_domain"/>
</dbReference>
<gene>
    <name evidence="3" type="ORF">HMPREF1316_0479</name>
</gene>
<proteinExistence type="inferred from homology"/>
<dbReference type="PATRIC" id="fig|1125712.3.peg.1905"/>
<dbReference type="CDD" id="cd10456">
    <property type="entry name" value="GIY-YIG_UPF0213"/>
    <property type="match status" value="1"/>
</dbReference>
<dbReference type="SUPFAM" id="SSF82771">
    <property type="entry name" value="GIY-YIG endonuclease"/>
    <property type="match status" value="1"/>
</dbReference>
<keyword evidence="4" id="KW-1185">Reference proteome</keyword>
<dbReference type="Proteomes" id="UP000016638">
    <property type="component" value="Unassembled WGS sequence"/>
</dbReference>
<dbReference type="PROSITE" id="PS50164">
    <property type="entry name" value="GIY_YIG"/>
    <property type="match status" value="1"/>
</dbReference>
<dbReference type="EMBL" id="AWEZ01000062">
    <property type="protein sequence ID" value="ERL06852.1"/>
    <property type="molecule type" value="Genomic_DNA"/>
</dbReference>
<dbReference type="STRING" id="1125712.HMPREF1316_0479"/>
<dbReference type="eggNOG" id="COG2827">
    <property type="taxonomic scope" value="Bacteria"/>
</dbReference>
<dbReference type="PANTHER" id="PTHR34477:SF1">
    <property type="entry name" value="UPF0213 PROTEIN YHBQ"/>
    <property type="match status" value="1"/>
</dbReference>
<organism evidence="3 4">
    <name type="scientific">Olsenella profusa F0195</name>
    <dbReference type="NCBI Taxonomy" id="1125712"/>
    <lineage>
        <taxon>Bacteria</taxon>
        <taxon>Bacillati</taxon>
        <taxon>Actinomycetota</taxon>
        <taxon>Coriobacteriia</taxon>
        <taxon>Coriobacteriales</taxon>
        <taxon>Atopobiaceae</taxon>
        <taxon>Olsenella</taxon>
    </lineage>
</organism>
<dbReference type="InterPro" id="IPR000305">
    <property type="entry name" value="GIY-YIG_endonuc"/>
</dbReference>
<dbReference type="PANTHER" id="PTHR34477">
    <property type="entry name" value="UPF0213 PROTEIN YHBQ"/>
    <property type="match status" value="1"/>
</dbReference>
<protein>
    <submittedName>
        <fullName evidence="3">GIY-YIG catalytic domain protein</fullName>
    </submittedName>
</protein>
<comment type="caution">
    <text evidence="3">The sequence shown here is derived from an EMBL/GenBank/DDBJ whole genome shotgun (WGS) entry which is preliminary data.</text>
</comment>
<feature type="domain" description="GIY-YIG" evidence="2">
    <location>
        <begin position="6"/>
        <end position="83"/>
    </location>
</feature>
<dbReference type="InterPro" id="IPR035901">
    <property type="entry name" value="GIY-YIG_endonuc_sf"/>
</dbReference>
<dbReference type="RefSeq" id="WP_021726920.1">
    <property type="nucleotide sequence ID" value="NZ_AWEZ01000062.1"/>
</dbReference>
<comment type="similarity">
    <text evidence="1">Belongs to the UPF0213 family.</text>
</comment>
<evidence type="ECO:0000313" key="3">
    <source>
        <dbReference type="EMBL" id="ERL06852.1"/>
    </source>
</evidence>
<reference evidence="3 4" key="1">
    <citation type="submission" date="2013-08" db="EMBL/GenBank/DDBJ databases">
        <authorList>
            <person name="Durkin A.S."/>
            <person name="Haft D.R."/>
            <person name="McCorrison J."/>
            <person name="Torralba M."/>
            <person name="Gillis M."/>
            <person name="Haft D.H."/>
            <person name="Methe B."/>
            <person name="Sutton G."/>
            <person name="Nelson K.E."/>
        </authorList>
    </citation>
    <scope>NUCLEOTIDE SEQUENCE [LARGE SCALE GENOMIC DNA]</scope>
    <source>
        <strain evidence="3 4">F0195</strain>
    </source>
</reference>
<evidence type="ECO:0000259" key="2">
    <source>
        <dbReference type="PROSITE" id="PS50164"/>
    </source>
</evidence>
<dbReference type="AlphaFoldDB" id="U2UUR1"/>
<dbReference type="Gene3D" id="3.40.1440.10">
    <property type="entry name" value="GIY-YIG endonuclease"/>
    <property type="match status" value="1"/>
</dbReference>
<name>U2UUR1_9ACTN</name>
<sequence length="113" mass="12852">MDEGAGHYYVYVMTCADGSLYSGMTTDAVRRVREHLSRGTRSARYTRSHPVTGVAALWEAPDRSSASRLEWRLHHMTRSQKDRLVAHPRDAGHEFVAYDEAVRMAIWNSARTS</sequence>
<accession>U2UUR1</accession>